<proteinExistence type="predicted"/>
<feature type="domain" description="SET" evidence="1">
    <location>
        <begin position="201"/>
        <end position="442"/>
    </location>
</feature>
<evidence type="ECO:0000313" key="3">
    <source>
        <dbReference type="Proteomes" id="UP000274822"/>
    </source>
</evidence>
<reference evidence="2 3" key="1">
    <citation type="journal article" date="2018" name="New Phytol.">
        <title>Phylogenomics of Endogonaceae and evolution of mycorrhizas within Mucoromycota.</title>
        <authorList>
            <person name="Chang Y."/>
            <person name="Desiro A."/>
            <person name="Na H."/>
            <person name="Sandor L."/>
            <person name="Lipzen A."/>
            <person name="Clum A."/>
            <person name="Barry K."/>
            <person name="Grigoriev I.V."/>
            <person name="Martin F.M."/>
            <person name="Stajich J.E."/>
            <person name="Smith M.E."/>
            <person name="Bonito G."/>
            <person name="Spatafora J.W."/>
        </authorList>
    </citation>
    <scope>NUCLEOTIDE SEQUENCE [LARGE SCALE GENOMIC DNA]</scope>
    <source>
        <strain evidence="2 3">AD002</strain>
    </source>
</reference>
<dbReference type="InterPro" id="IPR001214">
    <property type="entry name" value="SET_dom"/>
</dbReference>
<dbReference type="GO" id="GO:0005634">
    <property type="term" value="C:nucleus"/>
    <property type="evidence" value="ECO:0007669"/>
    <property type="project" value="TreeGrafter"/>
</dbReference>
<protein>
    <recommendedName>
        <fullName evidence="1">SET domain-containing protein</fullName>
    </recommendedName>
</protein>
<gene>
    <name evidence="2" type="ORF">BC938DRAFT_483542</name>
</gene>
<dbReference type="SUPFAM" id="SSF82199">
    <property type="entry name" value="SET domain"/>
    <property type="match status" value="1"/>
</dbReference>
<dbReference type="PANTHER" id="PTHR12197:SF251">
    <property type="entry name" value="EG:BACR7C10.4 PROTEIN"/>
    <property type="match status" value="1"/>
</dbReference>
<evidence type="ECO:0000313" key="2">
    <source>
        <dbReference type="EMBL" id="RUS35441.1"/>
    </source>
</evidence>
<dbReference type="PROSITE" id="PS50280">
    <property type="entry name" value="SET"/>
    <property type="match status" value="1"/>
</dbReference>
<keyword evidence="3" id="KW-1185">Reference proteome</keyword>
<dbReference type="InterPro" id="IPR050869">
    <property type="entry name" value="H3K4_H4K5_MeTrfase"/>
</dbReference>
<dbReference type="EMBL" id="RBNJ01000088">
    <property type="protein sequence ID" value="RUS35441.1"/>
    <property type="molecule type" value="Genomic_DNA"/>
</dbReference>
<dbReference type="CDD" id="cd20071">
    <property type="entry name" value="SET_SMYD"/>
    <property type="match status" value="1"/>
</dbReference>
<dbReference type="Proteomes" id="UP000274822">
    <property type="component" value="Unassembled WGS sequence"/>
</dbReference>
<name>A0A433R0B4_9FUNG</name>
<comment type="caution">
    <text evidence="2">The sequence shown here is derived from an EMBL/GenBank/DDBJ whole genome shotgun (WGS) entry which is preliminary data.</text>
</comment>
<dbReference type="PANTHER" id="PTHR12197">
    <property type="entry name" value="HISTONE-LYSINE N-METHYLTRANSFERASE SMYD"/>
    <property type="match status" value="1"/>
</dbReference>
<organism evidence="2 3">
    <name type="scientific">Jimgerdemannia flammicorona</name>
    <dbReference type="NCBI Taxonomy" id="994334"/>
    <lineage>
        <taxon>Eukaryota</taxon>
        <taxon>Fungi</taxon>
        <taxon>Fungi incertae sedis</taxon>
        <taxon>Mucoromycota</taxon>
        <taxon>Mucoromycotina</taxon>
        <taxon>Endogonomycetes</taxon>
        <taxon>Endogonales</taxon>
        <taxon>Endogonaceae</taxon>
        <taxon>Jimgerdemannia</taxon>
    </lineage>
</organism>
<dbReference type="Pfam" id="PF00856">
    <property type="entry name" value="SET"/>
    <property type="match status" value="1"/>
</dbReference>
<evidence type="ECO:0000259" key="1">
    <source>
        <dbReference type="PROSITE" id="PS50280"/>
    </source>
</evidence>
<dbReference type="Gene3D" id="1.10.220.160">
    <property type="match status" value="1"/>
</dbReference>
<sequence>MENASLSMATPILSPKDQFDLLTNRTLLYHNNPATWYDRAVMFIFMGYPDHAIYDITRAYHLIKRVCDADGCKFISAVTLKVFPFEAAQQLYCEIVYTFAYTLFACRFKSQYITMCKSVLDMVLKIPYDENGFVERVQNIQRQCDIVCNQLFRSDEDVAAYDRSIKFVDRIMINGRYPWDTSDSRGLPDIQRRYNDMVQTYALEVKFSIQRNGLQAGIFAKTPIRAGNIVITETPSVVVNTRSRNVCEHCGTICIHIVRCQECQIAYCSDRCRVEANTLYHIILCGDRERVFKRSFAAVCAESYLFPMMIVKLFAMSIVMKVSVLELPCIQPLRPWSPSDMNSKSYVVIPYISDYYQITCDVFDVTMKFVLHFDYHIYETLCRIVIVNGFSIFDGETQTGMQLYQTISWINHSCKPNCCRSGNYLKTKRAINAGEELTIAYVNPGKSYLNRKHELKTIFGLECMCSECRQ</sequence>
<dbReference type="Gene3D" id="2.170.270.10">
    <property type="entry name" value="SET domain"/>
    <property type="match status" value="1"/>
</dbReference>
<accession>A0A433R0B4</accession>
<dbReference type="InterPro" id="IPR046341">
    <property type="entry name" value="SET_dom_sf"/>
</dbReference>
<dbReference type="AlphaFoldDB" id="A0A433R0B4"/>
<dbReference type="Gene3D" id="6.10.140.2220">
    <property type="match status" value="1"/>
</dbReference>